<dbReference type="HOGENOM" id="CLU_038497_0_0_1"/>
<dbReference type="KEGG" id="pco:PHACADRAFT_107834"/>
<dbReference type="Gene3D" id="1.10.510.10">
    <property type="entry name" value="Transferase(Phosphotransferase) domain 1"/>
    <property type="match status" value="1"/>
</dbReference>
<dbReference type="PROSITE" id="PS50011">
    <property type="entry name" value="PROTEIN_KINASE_DOM"/>
    <property type="match status" value="1"/>
</dbReference>
<evidence type="ECO:0000256" key="1">
    <source>
        <dbReference type="SAM" id="MobiDB-lite"/>
    </source>
</evidence>
<dbReference type="STRING" id="650164.K5VCZ1"/>
<dbReference type="SUPFAM" id="SSF56112">
    <property type="entry name" value="Protein kinase-like (PK-like)"/>
    <property type="match status" value="1"/>
</dbReference>
<dbReference type="InterPro" id="IPR000719">
    <property type="entry name" value="Prot_kinase_dom"/>
</dbReference>
<dbReference type="Proteomes" id="UP000008370">
    <property type="component" value="Unassembled WGS sequence"/>
</dbReference>
<dbReference type="PANTHER" id="PTHR38248">
    <property type="entry name" value="FUNK1 6"/>
    <property type="match status" value="1"/>
</dbReference>
<proteinExistence type="predicted"/>
<dbReference type="InterPro" id="IPR040976">
    <property type="entry name" value="Pkinase_fungal"/>
</dbReference>
<feature type="domain" description="Protein kinase" evidence="2">
    <location>
        <begin position="156"/>
        <end position="474"/>
    </location>
</feature>
<dbReference type="OrthoDB" id="5569250at2759"/>
<evidence type="ECO:0000259" key="2">
    <source>
        <dbReference type="PROSITE" id="PS50011"/>
    </source>
</evidence>
<accession>K5VCZ1</accession>
<dbReference type="SMART" id="SM00220">
    <property type="entry name" value="S_TKc"/>
    <property type="match status" value="1"/>
</dbReference>
<dbReference type="GO" id="GO:0005524">
    <property type="term" value="F:ATP binding"/>
    <property type="evidence" value="ECO:0007669"/>
    <property type="project" value="InterPro"/>
</dbReference>
<protein>
    <recommendedName>
        <fullName evidence="2">Protein kinase domain-containing protein</fullName>
    </recommendedName>
</protein>
<dbReference type="PROSITE" id="PS00109">
    <property type="entry name" value="PROTEIN_KINASE_TYR"/>
    <property type="match status" value="1"/>
</dbReference>
<dbReference type="InterPro" id="IPR008266">
    <property type="entry name" value="Tyr_kinase_AS"/>
</dbReference>
<sequence length="532" mass="59458">MDAEVSAAKKPKLDPSSGQSPGAGKSVATDAHYQAASYALEVMSSTNGTRIHSIGSMFKSDKISFWFYDSFGIVRTDDSQSLSLVDQFEEVAAIVVAIACCDATRLGVMQGVTPPKGSKYPASFPPANLTGYTIKMPLPNKRRARQPQMVVTLDKPLFCQYALVGRHTTVYTATTSVAVGRKKGRAVIVKLSQQAKGRKPEQDFLNAALEAGVDHLPELHSSMDLWSLSDGIRRVFLKRDPGHNEMFEDRILRAIIYTQYIPLQEFLAESSDAPEYIRLMVDQMMECLHNLRHKSKIVHRDVSPNNIMVEMRNGEPFFILNDFDLATFVQDNGTRLHPASSKHRTGTLPFMAIEILQDMDKPVASAKNGRVELQIAHRLRHDWESLLWVALWCMLTTDPGVSGTELESRIVSFLSDWETGEFRNIASAKISIVYGASCVDDLVPPRFTELIQWLTRWCGVLQAGQEVIKKHRKFTRKHLMRADRETLDGAITLEGLRAALHAPDEVIEEAEEDLSEDCSSGVCGSEEEVEEW</sequence>
<dbReference type="InParanoid" id="K5VCZ1"/>
<evidence type="ECO:0000313" key="3">
    <source>
        <dbReference type="EMBL" id="EKM48978.1"/>
    </source>
</evidence>
<dbReference type="AlphaFoldDB" id="K5VCZ1"/>
<dbReference type="GO" id="GO:0004672">
    <property type="term" value="F:protein kinase activity"/>
    <property type="evidence" value="ECO:0007669"/>
    <property type="project" value="InterPro"/>
</dbReference>
<dbReference type="Pfam" id="PF17667">
    <property type="entry name" value="Pkinase_fungal"/>
    <property type="match status" value="1"/>
</dbReference>
<dbReference type="PANTHER" id="PTHR38248:SF2">
    <property type="entry name" value="FUNK1 11"/>
    <property type="match status" value="1"/>
</dbReference>
<gene>
    <name evidence="3" type="ORF">PHACADRAFT_107834</name>
</gene>
<organism evidence="3 4">
    <name type="scientific">Phanerochaete carnosa (strain HHB-10118-sp)</name>
    <name type="common">White-rot fungus</name>
    <name type="synonym">Peniophora carnosa</name>
    <dbReference type="NCBI Taxonomy" id="650164"/>
    <lineage>
        <taxon>Eukaryota</taxon>
        <taxon>Fungi</taxon>
        <taxon>Dikarya</taxon>
        <taxon>Basidiomycota</taxon>
        <taxon>Agaricomycotina</taxon>
        <taxon>Agaricomycetes</taxon>
        <taxon>Polyporales</taxon>
        <taxon>Phanerochaetaceae</taxon>
        <taxon>Phanerochaete</taxon>
    </lineage>
</organism>
<feature type="region of interest" description="Disordered" evidence="1">
    <location>
        <begin position="1"/>
        <end position="26"/>
    </location>
</feature>
<name>K5VCZ1_PHACS</name>
<reference evidence="3 4" key="1">
    <citation type="journal article" date="2012" name="BMC Genomics">
        <title>Comparative genomics of the white-rot fungi, Phanerochaete carnosa and P. chrysosporium, to elucidate the genetic basis of the distinct wood types they colonize.</title>
        <authorList>
            <person name="Suzuki H."/>
            <person name="MacDonald J."/>
            <person name="Syed K."/>
            <person name="Salamov A."/>
            <person name="Hori C."/>
            <person name="Aerts A."/>
            <person name="Henrissat B."/>
            <person name="Wiebenga A."/>
            <person name="vanKuyk P.A."/>
            <person name="Barry K."/>
            <person name="Lindquist E."/>
            <person name="LaButti K."/>
            <person name="Lapidus A."/>
            <person name="Lucas S."/>
            <person name="Coutinho P."/>
            <person name="Gong Y."/>
            <person name="Samejima M."/>
            <person name="Mahadevan R."/>
            <person name="Abou-Zaid M."/>
            <person name="de Vries R.P."/>
            <person name="Igarashi K."/>
            <person name="Yadav J.S."/>
            <person name="Grigoriev I.V."/>
            <person name="Master E.R."/>
        </authorList>
    </citation>
    <scope>NUCLEOTIDE SEQUENCE [LARGE SCALE GENOMIC DNA]</scope>
    <source>
        <strain evidence="3 4">HHB-10118-sp</strain>
    </source>
</reference>
<evidence type="ECO:0000313" key="4">
    <source>
        <dbReference type="Proteomes" id="UP000008370"/>
    </source>
</evidence>
<keyword evidence="4" id="KW-1185">Reference proteome</keyword>
<dbReference type="InterPro" id="IPR011009">
    <property type="entry name" value="Kinase-like_dom_sf"/>
</dbReference>
<dbReference type="EMBL" id="JH930612">
    <property type="protein sequence ID" value="EKM48978.1"/>
    <property type="molecule type" value="Genomic_DNA"/>
</dbReference>
<dbReference type="GeneID" id="18907480"/>
<dbReference type="RefSeq" id="XP_007402474.1">
    <property type="nucleotide sequence ID" value="XM_007402412.1"/>
</dbReference>